<dbReference type="InterPro" id="IPR002902">
    <property type="entry name" value="GNK2"/>
</dbReference>
<keyword evidence="10 15" id="KW-1133">Transmembrane helix</keyword>
<evidence type="ECO:0000256" key="12">
    <source>
        <dbReference type="ARBA" id="ARBA00023180"/>
    </source>
</evidence>
<evidence type="ECO:0000313" key="18">
    <source>
        <dbReference type="EMBL" id="KAJ4768488.1"/>
    </source>
</evidence>
<dbReference type="Pfam" id="PF01657">
    <property type="entry name" value="Stress-antifung"/>
    <property type="match status" value="2"/>
</dbReference>
<evidence type="ECO:0000256" key="7">
    <source>
        <dbReference type="ARBA" id="ARBA00022741"/>
    </source>
</evidence>
<dbReference type="FunFam" id="3.30.200.20:FF:000177">
    <property type="entry name" value="Cysteine-rich receptor-like protein kinase 2"/>
    <property type="match status" value="1"/>
</dbReference>
<keyword evidence="8 19" id="KW-0418">Kinase</keyword>
<dbReference type="PANTHER" id="PTHR27002">
    <property type="entry name" value="RECEPTOR-LIKE SERINE/THREONINE-PROTEIN KINASE SD1-8"/>
    <property type="match status" value="1"/>
</dbReference>
<keyword evidence="12" id="KW-0325">Glycoprotein</keyword>
<dbReference type="CDD" id="cd23509">
    <property type="entry name" value="Gnk2-like"/>
    <property type="match status" value="2"/>
</dbReference>
<keyword evidence="4 15" id="KW-0812">Transmembrane</keyword>
<keyword evidence="19" id="KW-0675">Receptor</keyword>
<feature type="region of interest" description="Disordered" evidence="14">
    <location>
        <begin position="683"/>
        <end position="714"/>
    </location>
</feature>
<proteinExistence type="predicted"/>
<keyword evidence="7 13" id="KW-0547">Nucleotide-binding</keyword>
<feature type="domain" description="Gnk2-homologous" evidence="17">
    <location>
        <begin position="26"/>
        <end position="131"/>
    </location>
</feature>
<evidence type="ECO:0000256" key="9">
    <source>
        <dbReference type="ARBA" id="ARBA00022840"/>
    </source>
</evidence>
<name>A0AAV8DMX6_9POAL</name>
<dbReference type="Pfam" id="PF00069">
    <property type="entry name" value="Pkinase"/>
    <property type="match status" value="1"/>
</dbReference>
<keyword evidence="9 13" id="KW-0067">ATP-binding</keyword>
<feature type="transmembrane region" description="Helical" evidence="15">
    <location>
        <begin position="302"/>
        <end position="327"/>
    </location>
</feature>
<feature type="domain" description="Gnk2-homologous" evidence="17">
    <location>
        <begin position="137"/>
        <end position="247"/>
    </location>
</feature>
<dbReference type="InterPro" id="IPR038408">
    <property type="entry name" value="GNK2_sf"/>
</dbReference>
<accession>A0AAV8DMX6</accession>
<organism evidence="19 20">
    <name type="scientific">Rhynchospora pubera</name>
    <dbReference type="NCBI Taxonomy" id="906938"/>
    <lineage>
        <taxon>Eukaryota</taxon>
        <taxon>Viridiplantae</taxon>
        <taxon>Streptophyta</taxon>
        <taxon>Embryophyta</taxon>
        <taxon>Tracheophyta</taxon>
        <taxon>Spermatophyta</taxon>
        <taxon>Magnoliopsida</taxon>
        <taxon>Liliopsida</taxon>
        <taxon>Poales</taxon>
        <taxon>Cyperaceae</taxon>
        <taxon>Cyperoideae</taxon>
        <taxon>Rhynchosporeae</taxon>
        <taxon>Rhynchospora</taxon>
    </lineage>
</organism>
<keyword evidence="6" id="KW-0677">Repeat</keyword>
<dbReference type="GO" id="GO:0005886">
    <property type="term" value="C:plasma membrane"/>
    <property type="evidence" value="ECO:0007669"/>
    <property type="project" value="TreeGrafter"/>
</dbReference>
<keyword evidence="3" id="KW-0808">Transferase</keyword>
<evidence type="ECO:0000259" key="17">
    <source>
        <dbReference type="PROSITE" id="PS51473"/>
    </source>
</evidence>
<dbReference type="FunFam" id="1.10.510.10:FF:000384">
    <property type="entry name" value="G-type lectin S-receptor-like serine/threonine-protein kinase"/>
    <property type="match status" value="1"/>
</dbReference>
<dbReference type="GO" id="GO:0004674">
    <property type="term" value="F:protein serine/threonine kinase activity"/>
    <property type="evidence" value="ECO:0007669"/>
    <property type="project" value="UniProtKB-KW"/>
</dbReference>
<dbReference type="InterPro" id="IPR017441">
    <property type="entry name" value="Protein_kinase_ATP_BS"/>
</dbReference>
<dbReference type="Gene3D" id="3.30.200.20">
    <property type="entry name" value="Phosphorylase Kinase, domain 1"/>
    <property type="match status" value="1"/>
</dbReference>
<evidence type="ECO:0000256" key="8">
    <source>
        <dbReference type="ARBA" id="ARBA00022777"/>
    </source>
</evidence>
<evidence type="ECO:0000313" key="19">
    <source>
        <dbReference type="EMBL" id="KAJ4768489.1"/>
    </source>
</evidence>
<dbReference type="PROSITE" id="PS00107">
    <property type="entry name" value="PROTEIN_KINASE_ATP"/>
    <property type="match status" value="1"/>
</dbReference>
<evidence type="ECO:0000256" key="2">
    <source>
        <dbReference type="ARBA" id="ARBA00022527"/>
    </source>
</evidence>
<dbReference type="GO" id="GO:0005524">
    <property type="term" value="F:ATP binding"/>
    <property type="evidence" value="ECO:0007669"/>
    <property type="project" value="UniProtKB-UniRule"/>
</dbReference>
<evidence type="ECO:0000256" key="5">
    <source>
        <dbReference type="ARBA" id="ARBA00022729"/>
    </source>
</evidence>
<evidence type="ECO:0000256" key="11">
    <source>
        <dbReference type="ARBA" id="ARBA00023136"/>
    </source>
</evidence>
<feature type="binding site" evidence="13">
    <location>
        <position position="407"/>
    </location>
    <ligand>
        <name>ATP</name>
        <dbReference type="ChEBI" id="CHEBI:30616"/>
    </ligand>
</feature>
<keyword evidence="2" id="KW-0723">Serine/threonine-protein kinase</keyword>
<dbReference type="InterPro" id="IPR000719">
    <property type="entry name" value="Prot_kinase_dom"/>
</dbReference>
<evidence type="ECO:0000256" key="1">
    <source>
        <dbReference type="ARBA" id="ARBA00004167"/>
    </source>
</evidence>
<comment type="subcellular location">
    <subcellularLocation>
        <location evidence="1">Membrane</location>
        <topology evidence="1">Single-pass membrane protein</topology>
    </subcellularLocation>
</comment>
<dbReference type="Proteomes" id="UP001140206">
    <property type="component" value="Chromosome 4"/>
</dbReference>
<evidence type="ECO:0000256" key="14">
    <source>
        <dbReference type="SAM" id="MobiDB-lite"/>
    </source>
</evidence>
<dbReference type="SUPFAM" id="SSF56112">
    <property type="entry name" value="Protein kinase-like (PK-like)"/>
    <property type="match status" value="1"/>
</dbReference>
<dbReference type="InterPro" id="IPR008271">
    <property type="entry name" value="Ser/Thr_kinase_AS"/>
</dbReference>
<gene>
    <name evidence="18" type="ORF">LUZ62_078863</name>
    <name evidence="19" type="ORF">LUZ62_078864</name>
</gene>
<dbReference type="EMBL" id="JAMFTS010000004">
    <property type="protein sequence ID" value="KAJ4768488.1"/>
    <property type="molecule type" value="Genomic_DNA"/>
</dbReference>
<evidence type="ECO:0000313" key="20">
    <source>
        <dbReference type="Proteomes" id="UP001140206"/>
    </source>
</evidence>
<dbReference type="InterPro" id="IPR011009">
    <property type="entry name" value="Kinase-like_dom_sf"/>
</dbReference>
<dbReference type="PROSITE" id="PS50011">
    <property type="entry name" value="PROTEIN_KINASE_DOM"/>
    <property type="match status" value="1"/>
</dbReference>
<dbReference type="PROSITE" id="PS00108">
    <property type="entry name" value="PROTEIN_KINASE_ST"/>
    <property type="match status" value="1"/>
</dbReference>
<keyword evidence="11 15" id="KW-0472">Membrane</keyword>
<keyword evidence="5" id="KW-0732">Signal</keyword>
<dbReference type="CDD" id="cd14066">
    <property type="entry name" value="STKc_IRAK"/>
    <property type="match status" value="1"/>
</dbReference>
<keyword evidence="20" id="KW-1185">Reference proteome</keyword>
<dbReference type="EMBL" id="JAMFTS010000004">
    <property type="protein sequence ID" value="KAJ4768489.1"/>
    <property type="molecule type" value="Genomic_DNA"/>
</dbReference>
<evidence type="ECO:0000256" key="3">
    <source>
        <dbReference type="ARBA" id="ARBA00022679"/>
    </source>
</evidence>
<dbReference type="PROSITE" id="PS51473">
    <property type="entry name" value="GNK2"/>
    <property type="match status" value="2"/>
</dbReference>
<comment type="caution">
    <text evidence="19">The sequence shown here is derived from an EMBL/GenBank/DDBJ whole genome shotgun (WGS) entry which is preliminary data.</text>
</comment>
<evidence type="ECO:0000259" key="16">
    <source>
        <dbReference type="PROSITE" id="PS50011"/>
    </source>
</evidence>
<protein>
    <submittedName>
        <fullName evidence="19">Cysteine-rich RECEPTOR-like kinase</fullName>
    </submittedName>
</protein>
<feature type="domain" description="Protein kinase" evidence="16">
    <location>
        <begin position="379"/>
        <end position="656"/>
    </location>
</feature>
<evidence type="ECO:0000256" key="6">
    <source>
        <dbReference type="ARBA" id="ARBA00022737"/>
    </source>
</evidence>
<dbReference type="Gene3D" id="3.30.430.20">
    <property type="entry name" value="Gnk2 domain, C-X8-C-X2-C motif"/>
    <property type="match status" value="2"/>
</dbReference>
<evidence type="ECO:0000256" key="13">
    <source>
        <dbReference type="PROSITE-ProRule" id="PRU10141"/>
    </source>
</evidence>
<evidence type="ECO:0000256" key="15">
    <source>
        <dbReference type="SAM" id="Phobius"/>
    </source>
</evidence>
<dbReference type="AlphaFoldDB" id="A0AAV8DMX6"/>
<dbReference type="SMART" id="SM00220">
    <property type="entry name" value="S_TKc"/>
    <property type="match status" value="1"/>
</dbReference>
<dbReference type="PANTHER" id="PTHR27002:SF181">
    <property type="entry name" value="RECEPTOR-LIKE SERINE_THREONINE-PROTEIN KINASE"/>
    <property type="match status" value="1"/>
</dbReference>
<evidence type="ECO:0000256" key="4">
    <source>
        <dbReference type="ARBA" id="ARBA00022692"/>
    </source>
</evidence>
<sequence>MSRLAIAEFFFIILFSKFGLILSYDDDFRPFFTYCGTNNTNIDLDSSFSKLFSDLSSKADSSNDGSATTSVNAGTPYQLNGLIMCYIDSSQDHCSQCLNFSIINASKICPGSSTATFTYGWCFLRYSPNNFIATVTFDEYPNIYRNDIKSNSTTLIETVYELMYSLRLEATNSSNFYSYGNRTDPGMNRLVYGLVQCSKDLDAISNCGLCLNYAVGNLSDFMSNEYLSIGTRLSFMSCYIRYELYPLPLLTFKSPAPAPSPAPIPGPPTRIPGAPVPIPGLPSSILSPPSIAGSSGSTTKHIVIAAISAFGALLFLSVSAVCFWRMLRTRQISTKRENGEQSGSLSRSRVKEDASLECSISGNCHVFLLSELKSATDNFSEDNRLGGGGFGSVYKGVLHDGKEIAVKRLDGGSKQGFLEFKTEVELLAKLKHRNLVKLLGYCTEKNEKLLCYEYLPSKSLDRILFATDKIKREKLSWHTRYKIIEGISSGLQYLHIESGYKIVHRDLKPENILMDEDMNPKISDFGLARLYQDHQTQMATSIIAGTYGYMAPEYAMHGMYSEKSDVYSFGILLMEIVTGRKNSSFCNNLIVYSLVSYVAQRWAQGEVEVLKDPVLEDACMSQLSRCIQIGLLCVQQNPINRPNMDAINLMLRNDSIDIPALPRIYMSRPDLLVYQYSISTTTTNSSLTTGDHSSSTEAGEAKSTDKTTAMLDHW</sequence>
<dbReference type="Gene3D" id="1.10.510.10">
    <property type="entry name" value="Transferase(Phosphotransferase) domain 1"/>
    <property type="match status" value="1"/>
</dbReference>
<evidence type="ECO:0000256" key="10">
    <source>
        <dbReference type="ARBA" id="ARBA00022989"/>
    </source>
</evidence>
<reference evidence="19" key="1">
    <citation type="submission" date="2022-08" db="EMBL/GenBank/DDBJ databases">
        <authorList>
            <person name="Marques A."/>
        </authorList>
    </citation>
    <scope>NUCLEOTIDE SEQUENCE</scope>
    <source>
        <strain evidence="19">RhyPub2mFocal</strain>
        <tissue evidence="19">Leaves</tissue>
    </source>
</reference>